<dbReference type="AlphaFoldDB" id="A0A444DJK1"/>
<evidence type="ECO:0000256" key="1">
    <source>
        <dbReference type="SAM" id="MobiDB-lite"/>
    </source>
</evidence>
<accession>A0A444DJK1</accession>
<protein>
    <submittedName>
        <fullName evidence="2">Uncharacterized protein</fullName>
    </submittedName>
</protein>
<evidence type="ECO:0000313" key="2">
    <source>
        <dbReference type="EMBL" id="RRT85375.1"/>
    </source>
</evidence>
<organism evidence="2 3">
    <name type="scientific">Ensete ventricosum</name>
    <name type="common">Abyssinian banana</name>
    <name type="synonym">Musa ensete</name>
    <dbReference type="NCBI Taxonomy" id="4639"/>
    <lineage>
        <taxon>Eukaryota</taxon>
        <taxon>Viridiplantae</taxon>
        <taxon>Streptophyta</taxon>
        <taxon>Embryophyta</taxon>
        <taxon>Tracheophyta</taxon>
        <taxon>Spermatophyta</taxon>
        <taxon>Magnoliopsida</taxon>
        <taxon>Liliopsida</taxon>
        <taxon>Zingiberales</taxon>
        <taxon>Musaceae</taxon>
        <taxon>Ensete</taxon>
    </lineage>
</organism>
<name>A0A444DJK1_ENSVE</name>
<feature type="region of interest" description="Disordered" evidence="1">
    <location>
        <begin position="1"/>
        <end position="31"/>
    </location>
</feature>
<feature type="compositionally biased region" description="Polar residues" evidence="1">
    <location>
        <begin position="1"/>
        <end position="12"/>
    </location>
</feature>
<sequence>MAKGLSTRSTSPRYVPILTEGGEKAGEKSNPFRKLQLEKKSSGEDAEKSLSLSLFSVEASSSTGTVVKAVYKLLMYDQLYGEHIQKEGNI</sequence>
<proteinExistence type="predicted"/>
<evidence type="ECO:0000313" key="3">
    <source>
        <dbReference type="Proteomes" id="UP000287651"/>
    </source>
</evidence>
<gene>
    <name evidence="2" type="ORF">B296_00009478</name>
</gene>
<dbReference type="EMBL" id="AMZH03000126">
    <property type="protein sequence ID" value="RRT85375.1"/>
    <property type="molecule type" value="Genomic_DNA"/>
</dbReference>
<reference evidence="2 3" key="1">
    <citation type="journal article" date="2014" name="Agronomy (Basel)">
        <title>A Draft Genome Sequence for Ensete ventricosum, the Drought-Tolerant Tree Against Hunger.</title>
        <authorList>
            <person name="Harrison J."/>
            <person name="Moore K.A."/>
            <person name="Paszkiewicz K."/>
            <person name="Jones T."/>
            <person name="Grant M."/>
            <person name="Ambacheew D."/>
            <person name="Muzemil S."/>
            <person name="Studholme D.J."/>
        </authorList>
    </citation>
    <scope>NUCLEOTIDE SEQUENCE [LARGE SCALE GENOMIC DNA]</scope>
</reference>
<comment type="caution">
    <text evidence="2">The sequence shown here is derived from an EMBL/GenBank/DDBJ whole genome shotgun (WGS) entry which is preliminary data.</text>
</comment>
<dbReference type="Proteomes" id="UP000287651">
    <property type="component" value="Unassembled WGS sequence"/>
</dbReference>